<dbReference type="RefSeq" id="WP_020951959.1">
    <property type="nucleotide sequence ID" value="NC_022041.1"/>
</dbReference>
<dbReference type="KEGG" id="pami:JCM7686_3288"/>
<accession>S5YFR8</accession>
<feature type="region of interest" description="Disordered" evidence="1">
    <location>
        <begin position="165"/>
        <end position="222"/>
    </location>
</feature>
<dbReference type="EMBL" id="CP006650">
    <property type="protein sequence ID" value="AGT10323.1"/>
    <property type="molecule type" value="Genomic_DNA"/>
</dbReference>
<evidence type="ECO:0000313" key="3">
    <source>
        <dbReference type="Proteomes" id="UP000015480"/>
    </source>
</evidence>
<dbReference type="AlphaFoldDB" id="S5YFR8"/>
<feature type="compositionally biased region" description="Pro residues" evidence="1">
    <location>
        <begin position="78"/>
        <end position="87"/>
    </location>
</feature>
<name>S5YFR8_PARAH</name>
<organism evidence="2 3">
    <name type="scientific">Paracoccus aminophilus JCM 7686</name>
    <dbReference type="NCBI Taxonomy" id="1367847"/>
    <lineage>
        <taxon>Bacteria</taxon>
        <taxon>Pseudomonadati</taxon>
        <taxon>Pseudomonadota</taxon>
        <taxon>Alphaproteobacteria</taxon>
        <taxon>Rhodobacterales</taxon>
        <taxon>Paracoccaceae</taxon>
        <taxon>Paracoccus</taxon>
    </lineage>
</organism>
<proteinExistence type="predicted"/>
<evidence type="ECO:0000256" key="1">
    <source>
        <dbReference type="SAM" id="MobiDB-lite"/>
    </source>
</evidence>
<reference evidence="2 3" key="1">
    <citation type="journal article" date="2014" name="BMC Genomics">
        <title>Architecture and functions of a multipartite genome of the methylotrophic bacterium Paracoccus aminophilus JCM 7686, containing primary and secondary chromids.</title>
        <authorList>
            <person name="Dziewit L."/>
            <person name="Czarnecki J."/>
            <person name="Wibberg D."/>
            <person name="Radlinska M."/>
            <person name="Mrozek P."/>
            <person name="Szymczak M."/>
            <person name="Schluter A."/>
            <person name="Puhler A."/>
            <person name="Bartosik D."/>
        </authorList>
    </citation>
    <scope>NUCLEOTIDE SEQUENCE [LARGE SCALE GENOMIC DNA]</scope>
    <source>
        <strain evidence="2">JCM 7686</strain>
    </source>
</reference>
<evidence type="ECO:0000313" key="2">
    <source>
        <dbReference type="EMBL" id="AGT10323.1"/>
    </source>
</evidence>
<dbReference type="eggNOG" id="ENOG5033D1K">
    <property type="taxonomic scope" value="Bacteria"/>
</dbReference>
<keyword evidence="3" id="KW-1185">Reference proteome</keyword>
<feature type="compositionally biased region" description="Low complexity" evidence="1">
    <location>
        <begin position="175"/>
        <end position="197"/>
    </location>
</feature>
<gene>
    <name evidence="2" type="ORF">JCM7686_3288</name>
</gene>
<protein>
    <submittedName>
        <fullName evidence="2">Uncharacterized protein</fullName>
    </submittedName>
</protein>
<feature type="region of interest" description="Disordered" evidence="1">
    <location>
        <begin position="31"/>
        <end position="93"/>
    </location>
</feature>
<dbReference type="Proteomes" id="UP000015480">
    <property type="component" value="Chromosome"/>
</dbReference>
<dbReference type="OrthoDB" id="7875768at2"/>
<dbReference type="HOGENOM" id="CLU_1061085_0_0_5"/>
<dbReference type="STRING" id="1367847.JCM7686_3288"/>
<dbReference type="PATRIC" id="fig|1367847.3.peg.3316"/>
<sequence>MAEPAPQAHPAETSENIGDVLASIRRLIAQDEANRASSDPGQRLRQVALQQAEERRSAHPTPSASEHEPPLVLGHPDLVPPARPPFRQPTLSMPRMRPAAEDRVFAAQATGGPVVLNEGGSPRELHQAPVIAPQPQLAAVNAEAIAAQTDAPAPLTAHAPAFAGRPLRAETPPSAAEIAAHPDAAETPPAEPALTAHVPAESPTREHPLAVAPPPPAALAEGEGESEDFHLFLMPEDENPHEELLRGLIREAIRDELQGELGGQFSRNLRRVIRSEIELALRRMGGLR</sequence>